<keyword evidence="3" id="KW-1185">Reference proteome</keyword>
<comment type="caution">
    <text evidence="2">The sequence shown here is derived from an EMBL/GenBank/DDBJ whole genome shotgun (WGS) entry which is preliminary data.</text>
</comment>
<feature type="compositionally biased region" description="Basic and acidic residues" evidence="1">
    <location>
        <begin position="91"/>
        <end position="118"/>
    </location>
</feature>
<dbReference type="AlphaFoldDB" id="A0AA36J0M6"/>
<gene>
    <name evidence="2" type="ORF">EVOR1521_LOCUS20612</name>
</gene>
<proteinExistence type="predicted"/>
<accession>A0AA36J0M6</accession>
<protein>
    <submittedName>
        <fullName evidence="2">Uncharacterized protein</fullName>
    </submittedName>
</protein>
<evidence type="ECO:0000256" key="1">
    <source>
        <dbReference type="SAM" id="MobiDB-lite"/>
    </source>
</evidence>
<dbReference type="EMBL" id="CAUJNA010003228">
    <property type="protein sequence ID" value="CAJ1396358.1"/>
    <property type="molecule type" value="Genomic_DNA"/>
</dbReference>
<organism evidence="2 3">
    <name type="scientific">Effrenium voratum</name>
    <dbReference type="NCBI Taxonomy" id="2562239"/>
    <lineage>
        <taxon>Eukaryota</taxon>
        <taxon>Sar</taxon>
        <taxon>Alveolata</taxon>
        <taxon>Dinophyceae</taxon>
        <taxon>Suessiales</taxon>
        <taxon>Symbiodiniaceae</taxon>
        <taxon>Effrenium</taxon>
    </lineage>
</organism>
<evidence type="ECO:0000313" key="2">
    <source>
        <dbReference type="EMBL" id="CAJ1396358.1"/>
    </source>
</evidence>
<dbReference type="Proteomes" id="UP001178507">
    <property type="component" value="Unassembled WGS sequence"/>
</dbReference>
<name>A0AA36J0M6_9DINO</name>
<reference evidence="2" key="1">
    <citation type="submission" date="2023-08" db="EMBL/GenBank/DDBJ databases">
        <authorList>
            <person name="Chen Y."/>
            <person name="Shah S."/>
            <person name="Dougan E. K."/>
            <person name="Thang M."/>
            <person name="Chan C."/>
        </authorList>
    </citation>
    <scope>NUCLEOTIDE SEQUENCE</scope>
</reference>
<sequence>MPILVSMKPWLFKPVGQAKPNYSHRSWPLMSCAKSTPAPDPTKVVYSDVHDFKNYEEDRYSEEYEFRCFEDGSCVYIRRCMGPGRLSTESKTTETIEKRGKWSQEDGRMKPQWHTIEK</sequence>
<evidence type="ECO:0000313" key="3">
    <source>
        <dbReference type="Proteomes" id="UP001178507"/>
    </source>
</evidence>
<feature type="region of interest" description="Disordered" evidence="1">
    <location>
        <begin position="87"/>
        <end position="118"/>
    </location>
</feature>